<dbReference type="RefSeq" id="WP_119657668.1">
    <property type="nucleotide sequence ID" value="NZ_JBHUOI010000065.1"/>
</dbReference>
<dbReference type="PANTHER" id="PTHR42655">
    <property type="entry name" value="GLYCOGEN PHOSPHORYLASE"/>
    <property type="match status" value="1"/>
</dbReference>
<proteinExistence type="inferred from homology"/>
<keyword evidence="4" id="KW-0663">Pyridoxal phosphate</keyword>
<dbReference type="Proteomes" id="UP000284250">
    <property type="component" value="Unassembled WGS sequence"/>
</dbReference>
<feature type="domain" description="DUF3417" evidence="5">
    <location>
        <begin position="22"/>
        <end position="125"/>
    </location>
</feature>
<protein>
    <submittedName>
        <fullName evidence="6">Alpha-glucan family phosphorylase</fullName>
    </submittedName>
</protein>
<dbReference type="GO" id="GO:0030170">
    <property type="term" value="F:pyridoxal phosphate binding"/>
    <property type="evidence" value="ECO:0007669"/>
    <property type="project" value="InterPro"/>
</dbReference>
<keyword evidence="3" id="KW-0021">Allosteric enzyme</keyword>
<comment type="catalytic activity">
    <reaction evidence="1">
        <text>[(1-&gt;4)-alpha-D-glucosyl](n) + phosphate = [(1-&gt;4)-alpha-D-glucosyl](n-1) + alpha-D-glucose 1-phosphate</text>
        <dbReference type="Rhea" id="RHEA:41732"/>
        <dbReference type="Rhea" id="RHEA-COMP:9584"/>
        <dbReference type="Rhea" id="RHEA-COMP:9586"/>
        <dbReference type="ChEBI" id="CHEBI:15444"/>
        <dbReference type="ChEBI" id="CHEBI:43474"/>
        <dbReference type="ChEBI" id="CHEBI:58601"/>
        <dbReference type="EC" id="2.4.1.1"/>
    </reaction>
</comment>
<dbReference type="NCBIfam" id="TIGR02094">
    <property type="entry name" value="more_P_ylases"/>
    <property type="match status" value="1"/>
</dbReference>
<evidence type="ECO:0000313" key="6">
    <source>
        <dbReference type="EMBL" id="RIY05432.1"/>
    </source>
</evidence>
<dbReference type="InterPro" id="IPR011834">
    <property type="entry name" value="Agluc_phsphrylas"/>
</dbReference>
<dbReference type="OrthoDB" id="9760804at2"/>
<accession>A0A418QJX1</accession>
<dbReference type="PANTHER" id="PTHR42655:SF1">
    <property type="entry name" value="GLYCOGEN PHOSPHORYLASE"/>
    <property type="match status" value="1"/>
</dbReference>
<dbReference type="Pfam" id="PF11897">
    <property type="entry name" value="DUF3417"/>
    <property type="match status" value="1"/>
</dbReference>
<evidence type="ECO:0000259" key="5">
    <source>
        <dbReference type="Pfam" id="PF11897"/>
    </source>
</evidence>
<organism evidence="6 7">
    <name type="scientific">Hymenobacter rubripertinctus</name>
    <dbReference type="NCBI Taxonomy" id="2029981"/>
    <lineage>
        <taxon>Bacteria</taxon>
        <taxon>Pseudomonadati</taxon>
        <taxon>Bacteroidota</taxon>
        <taxon>Cytophagia</taxon>
        <taxon>Cytophagales</taxon>
        <taxon>Hymenobacteraceae</taxon>
        <taxon>Hymenobacter</taxon>
    </lineage>
</organism>
<dbReference type="GO" id="GO:0005975">
    <property type="term" value="P:carbohydrate metabolic process"/>
    <property type="evidence" value="ECO:0007669"/>
    <property type="project" value="InterPro"/>
</dbReference>
<feature type="modified residue" description="N6-(pyridoxal phosphate)lysine" evidence="4">
    <location>
        <position position="610"/>
    </location>
</feature>
<comment type="caution">
    <text evidence="6">The sequence shown here is derived from an EMBL/GenBank/DDBJ whole genome shotgun (WGS) entry which is preliminary data.</text>
</comment>
<dbReference type="Gene3D" id="3.40.50.2000">
    <property type="entry name" value="Glycogen Phosphorylase B"/>
    <property type="match status" value="3"/>
</dbReference>
<comment type="similarity">
    <text evidence="2">Belongs to the glycogen phosphorylase family.</text>
</comment>
<gene>
    <name evidence="6" type="primary">glgP</name>
    <name evidence="6" type="ORF">D0T11_20405</name>
</gene>
<dbReference type="SUPFAM" id="SSF53756">
    <property type="entry name" value="UDP-Glycosyltransferase/glycogen phosphorylase"/>
    <property type="match status" value="1"/>
</dbReference>
<dbReference type="AlphaFoldDB" id="A0A418QJX1"/>
<dbReference type="Pfam" id="PF00343">
    <property type="entry name" value="Phosphorylase"/>
    <property type="match status" value="1"/>
</dbReference>
<evidence type="ECO:0000313" key="7">
    <source>
        <dbReference type="Proteomes" id="UP000284250"/>
    </source>
</evidence>
<evidence type="ECO:0000256" key="3">
    <source>
        <dbReference type="ARBA" id="ARBA00022533"/>
    </source>
</evidence>
<dbReference type="InterPro" id="IPR024517">
    <property type="entry name" value="Glycogen_phosphorylase_DUF3417"/>
</dbReference>
<dbReference type="EMBL" id="QYCN01000056">
    <property type="protein sequence ID" value="RIY05432.1"/>
    <property type="molecule type" value="Genomic_DNA"/>
</dbReference>
<dbReference type="GO" id="GO:0008184">
    <property type="term" value="F:glycogen phosphorylase activity"/>
    <property type="evidence" value="ECO:0007669"/>
    <property type="project" value="InterPro"/>
</dbReference>
<sequence>MNPDSLKFGQQPGFLPTELPGLDTLTELALDLQWSWNHAADALWQQLDAELWDRTHNPWIVLQTASREALKQHLADPAFQGQMAALMAHKQAAAARPKWFQQQHPESPLRCVAYFSMEYMLSEALPIYVGGLGNVAGDQLKSASDLGVPVVAVGLLYQQGYFRQEIDRQGAQQARFPYNDPGQLPITPLRLPNGEWLRLPITLSGFPVWLRTWQVRVGGVMLYLLDSNDAANLPVHRGITAELYGGGMELRIQQEIVLGMGGWQLLRALGIAPEVCHLNEGHAAFVVLARARTFMQETGLSFEAALAVTRPGNLFTTHTAVAAGFDHFSPALLEQFLGDYARQELGIPFDTLLTLGRHPGNPAESFNMALLAIRGCGAVNGVSQLHGEVSRQLFGGLFPRWPTAEVPIGHVTNGVHMPSWDSEAADAIWTTACGKERWRGGLDTLAENIRQVPDDALWELRTSCRQELVAYTRARLARQFLVAGHSPELVAVAGQVFDDRTLTLGFARRFVAYKRPNLLLHNPERFIRLLTNPEQPVQLVLAGKAPPSDEIGKALIQQWTQFIAEHNLHQHVVFLSDYDMLMAEHLVQGVDVWLNTPRRPWEACGTSGMKVLVNGGLNLSELDGWWAEAYTPAVGWALGDGQQHANDPAQDAAEADALYTLLETQVVPEFYARDAQGIPARWVERMRRSMATLTPQFSANRTVRQYTQDYYLPAATRYAQRAANQGAAGAAIVRQRQQIASEWDKLEFGELQTESVANSYQFHVPLRLGILTPDQVLVELYAQGFPGTAAQRIPLQPAAAPTADGYLHYQALVTTPRPATDFTARVVPAYKGVAVPLEDQRILWQR</sequence>
<name>A0A418QJX1_9BACT</name>
<evidence type="ECO:0000256" key="1">
    <source>
        <dbReference type="ARBA" id="ARBA00001275"/>
    </source>
</evidence>
<dbReference type="InterPro" id="IPR052182">
    <property type="entry name" value="Glycogen/Maltodextrin_Phosph"/>
</dbReference>
<dbReference type="PIRSF" id="PIRSF000460">
    <property type="entry name" value="Pprylas_GlgP"/>
    <property type="match status" value="1"/>
</dbReference>
<evidence type="ECO:0000256" key="4">
    <source>
        <dbReference type="PIRSR" id="PIRSR000460-1"/>
    </source>
</evidence>
<dbReference type="InterPro" id="IPR000811">
    <property type="entry name" value="Glyco_trans_35"/>
</dbReference>
<reference evidence="6 7" key="1">
    <citation type="submission" date="2018-09" db="EMBL/GenBank/DDBJ databases">
        <authorList>
            <person name="Zeman M."/>
            <person name="Pardy F."/>
        </authorList>
    </citation>
    <scope>NUCLEOTIDE SEQUENCE [LARGE SCALE GENOMIC DNA]</scope>
    <source>
        <strain evidence="6 7">CCM 8852</strain>
    </source>
</reference>
<evidence type="ECO:0000256" key="2">
    <source>
        <dbReference type="ARBA" id="ARBA00006047"/>
    </source>
</evidence>
<keyword evidence="7" id="KW-1185">Reference proteome</keyword>
<reference evidence="6 7" key="2">
    <citation type="submission" date="2019-01" db="EMBL/GenBank/DDBJ databases">
        <title>Hymenobacter humicola sp. nov., isolated from soils in Antarctica.</title>
        <authorList>
            <person name="Sedlacek I."/>
            <person name="Holochova P."/>
            <person name="Kralova S."/>
            <person name="Pantucek R."/>
            <person name="Stankova E."/>
            <person name="Vrbovska V."/>
            <person name="Kristofova L."/>
            <person name="Svec P."/>
            <person name="Busse H.-J."/>
        </authorList>
    </citation>
    <scope>NUCLEOTIDE SEQUENCE [LARGE SCALE GENOMIC DNA]</scope>
    <source>
        <strain evidence="6 7">CCM 8852</strain>
    </source>
</reference>